<dbReference type="Gene3D" id="3.30.470.30">
    <property type="entry name" value="DNA ligase/mRNA capping enzyme"/>
    <property type="match status" value="1"/>
</dbReference>
<dbReference type="InterPro" id="IPR012340">
    <property type="entry name" value="NA-bd_OB-fold"/>
</dbReference>
<evidence type="ECO:0000256" key="3">
    <source>
        <dbReference type="ARBA" id="ARBA00022763"/>
    </source>
</evidence>
<keyword evidence="3 7" id="KW-0227">DNA damage</keyword>
<dbReference type="InterPro" id="IPR050326">
    <property type="entry name" value="NAD_dep_DNA_ligaseB"/>
</dbReference>
<evidence type="ECO:0000256" key="2">
    <source>
        <dbReference type="ARBA" id="ARBA00022705"/>
    </source>
</evidence>
<keyword evidence="11" id="KW-1185">Reference proteome</keyword>
<comment type="caution">
    <text evidence="10">The sequence shown here is derived from an EMBL/GenBank/DDBJ whole genome shotgun (WGS) entry which is preliminary data.</text>
</comment>
<dbReference type="SUPFAM" id="SSF50249">
    <property type="entry name" value="Nucleic acid-binding proteins"/>
    <property type="match status" value="1"/>
</dbReference>
<feature type="signal peptide" evidence="8">
    <location>
        <begin position="1"/>
        <end position="17"/>
    </location>
</feature>
<dbReference type="Proteomes" id="UP000279457">
    <property type="component" value="Unassembled WGS sequence"/>
</dbReference>
<evidence type="ECO:0000256" key="8">
    <source>
        <dbReference type="SAM" id="SignalP"/>
    </source>
</evidence>
<evidence type="ECO:0000256" key="1">
    <source>
        <dbReference type="ARBA" id="ARBA00022598"/>
    </source>
</evidence>
<reference evidence="10 11" key="1">
    <citation type="submission" date="2018-10" db="EMBL/GenBank/DDBJ databases">
        <title>Draft genome sequence for the type isolate of Erwinia psidii, agent causal of bacterial blight in guava (Psidium guajava) and wilt and die-back of Eucalyptus spp.</title>
        <authorList>
            <person name="Hermenegildo P.S."/>
            <person name="Santos S.A."/>
            <person name="Guimaraes L.M.S."/>
            <person name="Vidigal P.M.P."/>
            <person name="Pereira I.C."/>
            <person name="Badel J.L."/>
            <person name="Alfenas-Zerbini P."/>
            <person name="Ferreira M.A.S.V."/>
            <person name="Alfenas A.C."/>
        </authorList>
    </citation>
    <scope>NUCLEOTIDE SEQUENCE [LARGE SCALE GENOMIC DNA]</scope>
    <source>
        <strain evidence="10 11">IBSBF 435</strain>
    </source>
</reference>
<protein>
    <recommendedName>
        <fullName evidence="7">DNA ligase B</fullName>
        <ecNumber evidence="7">6.5.1.2</ecNumber>
    </recommendedName>
    <alternativeName>
        <fullName evidence="7">Polydeoxyribonucleotide synthase [NAD(+)] B</fullName>
    </alternativeName>
</protein>
<dbReference type="SMART" id="SM00532">
    <property type="entry name" value="LIGANc"/>
    <property type="match status" value="1"/>
</dbReference>
<dbReference type="SUPFAM" id="SSF47781">
    <property type="entry name" value="RuvA domain 2-like"/>
    <property type="match status" value="1"/>
</dbReference>
<dbReference type="PANTHER" id="PTHR47810">
    <property type="entry name" value="DNA LIGASE"/>
    <property type="match status" value="1"/>
</dbReference>
<dbReference type="GO" id="GO:0006260">
    <property type="term" value="P:DNA replication"/>
    <property type="evidence" value="ECO:0007669"/>
    <property type="project" value="UniProtKB-KW"/>
</dbReference>
<evidence type="ECO:0000256" key="5">
    <source>
        <dbReference type="ARBA" id="ARBA00023204"/>
    </source>
</evidence>
<dbReference type="Pfam" id="PF03120">
    <property type="entry name" value="OB_DNA_ligase"/>
    <property type="match status" value="1"/>
</dbReference>
<keyword evidence="2 7" id="KW-0235">DNA replication</keyword>
<keyword evidence="4 7" id="KW-0520">NAD</keyword>
<keyword evidence="1 7" id="KW-0436">Ligase</keyword>
<comment type="function">
    <text evidence="7">Catalyzes the formation of phosphodiester linkages between 5'-phosphoryl and 3'-hydroxyl groups in double-stranded DNA using NAD as a coenzyme and as the energy source for the reaction.</text>
</comment>
<comment type="similarity">
    <text evidence="7">Belongs to the NAD-dependent DNA ligase family. LigB subfamily.</text>
</comment>
<dbReference type="InterPro" id="IPR004150">
    <property type="entry name" value="NAD_DNA_ligase_OB"/>
</dbReference>
<dbReference type="SUPFAM" id="SSF56091">
    <property type="entry name" value="DNA ligase/mRNA capping enzyme, catalytic domain"/>
    <property type="match status" value="1"/>
</dbReference>
<evidence type="ECO:0000256" key="7">
    <source>
        <dbReference type="HAMAP-Rule" id="MF_01587"/>
    </source>
</evidence>
<dbReference type="RefSeq" id="WP_124234817.1">
    <property type="nucleotide sequence ID" value="NZ_RHHM01000023.1"/>
</dbReference>
<dbReference type="PROSITE" id="PS01055">
    <property type="entry name" value="DNA_LIGASE_N1"/>
    <property type="match status" value="1"/>
</dbReference>
<dbReference type="GO" id="GO:0006281">
    <property type="term" value="P:DNA repair"/>
    <property type="evidence" value="ECO:0007669"/>
    <property type="project" value="UniProtKB-KW"/>
</dbReference>
<dbReference type="Gene3D" id="2.40.50.140">
    <property type="entry name" value="Nucleic acid-binding proteins"/>
    <property type="match status" value="1"/>
</dbReference>
<evidence type="ECO:0000313" key="11">
    <source>
        <dbReference type="Proteomes" id="UP000279457"/>
    </source>
</evidence>
<evidence type="ECO:0000313" key="10">
    <source>
        <dbReference type="EMBL" id="RQM36435.1"/>
    </source>
</evidence>
<dbReference type="InterPro" id="IPR013839">
    <property type="entry name" value="DNAligase_adenylation"/>
</dbReference>
<comment type="catalytic activity">
    <reaction evidence="6 7">
        <text>NAD(+) + (deoxyribonucleotide)n-3'-hydroxyl + 5'-phospho-(deoxyribonucleotide)m = (deoxyribonucleotide)n+m + AMP + beta-nicotinamide D-nucleotide.</text>
        <dbReference type="EC" id="6.5.1.2"/>
    </reaction>
</comment>
<dbReference type="InterPro" id="IPR010994">
    <property type="entry name" value="RuvA_2-like"/>
</dbReference>
<dbReference type="OrthoDB" id="9759736at2"/>
<evidence type="ECO:0000256" key="6">
    <source>
        <dbReference type="ARBA" id="ARBA00034005"/>
    </source>
</evidence>
<dbReference type="InterPro" id="IPR020923">
    <property type="entry name" value="DNA_ligase_B"/>
</dbReference>
<dbReference type="PANTHER" id="PTHR47810:SF1">
    <property type="entry name" value="DNA LIGASE B"/>
    <property type="match status" value="1"/>
</dbReference>
<organism evidence="10 11">
    <name type="scientific">Erwinia psidii</name>
    <dbReference type="NCBI Taxonomy" id="69224"/>
    <lineage>
        <taxon>Bacteria</taxon>
        <taxon>Pseudomonadati</taxon>
        <taxon>Pseudomonadota</taxon>
        <taxon>Gammaproteobacteria</taxon>
        <taxon>Enterobacterales</taxon>
        <taxon>Erwiniaceae</taxon>
        <taxon>Erwinia</taxon>
    </lineage>
</organism>
<name>A0A3N6UUA4_9GAMM</name>
<dbReference type="InterPro" id="IPR033136">
    <property type="entry name" value="DNA_ligase_CS"/>
</dbReference>
<feature type="active site" description="N6-AMP-lysine intermediate" evidence="7">
    <location>
        <position position="122"/>
    </location>
</feature>
<dbReference type="Gene3D" id="1.10.287.610">
    <property type="entry name" value="Helix hairpin bin"/>
    <property type="match status" value="1"/>
</dbReference>
<gene>
    <name evidence="7 10" type="primary">ligB</name>
    <name evidence="10" type="ORF">EB241_20450</name>
</gene>
<dbReference type="EMBL" id="RHHM01000023">
    <property type="protein sequence ID" value="RQM36435.1"/>
    <property type="molecule type" value="Genomic_DNA"/>
</dbReference>
<dbReference type="Pfam" id="PF01653">
    <property type="entry name" value="DNA_ligase_aden"/>
    <property type="match status" value="1"/>
</dbReference>
<proteinExistence type="inferred from homology"/>
<sequence length="563" mass="62873">MRNIVILCAFWCVLVQAQCPVWTPTQAERELSVLAKQLSAWDRAYYQQGSGEVTDDHYDAMEKKFHAWQRCFRPQSAARQPELSQTGKVIHPVAHVGVKKLADKQAVARWMVGKKALWVQPKIDGVAVTLHYRHGLLVSMVSRGDGLQGEDWTDKAKQIPSVPQHIPFESDAVILQGELFLRMHDHRQSSAGSVNARSVVAGAMRRKDASGVLHQLGIFIWAWPDGPDGMTERLSLLRQAGFGLVADWSKPVSSADEVAGWRDRWFHQALPFVTDGVVVHRSPVAGVYWKPGENNWSVAWKYSPPEVSTEVRSVDFPVGRTGKISAVLNLVSVQLDDKKINRVSVGSLQRWLAADILPGDQVTVSLAGQGIPRLDGVVWRVTERRLPAMPDTERFNALSCFTYTPQCREQFLSRLVWLSSPAALSMPGISRSSWQQLIQAGKLTHLFSWLSLPAEHPGEIEGMTAARINQIYHQFSLSQRQPFKRWVKATGVPIPASALNSMKDDTWADLLGRSQGSWQQLPGVGKKLAGQIVAFLQHPSVRELIAWLERHQSQGISVHYADN</sequence>
<dbReference type="PROSITE" id="PS01056">
    <property type="entry name" value="DNA_LIGASE_N2"/>
    <property type="match status" value="1"/>
</dbReference>
<accession>A0A3N6UUA4</accession>
<dbReference type="NCBIfam" id="NF005987">
    <property type="entry name" value="PRK08097.1"/>
    <property type="match status" value="1"/>
</dbReference>
<dbReference type="InterPro" id="IPR018239">
    <property type="entry name" value="DNA_ligase_AS"/>
</dbReference>
<evidence type="ECO:0000259" key="9">
    <source>
        <dbReference type="SMART" id="SM00532"/>
    </source>
</evidence>
<keyword evidence="5 7" id="KW-0234">DNA repair</keyword>
<feature type="domain" description="NAD-dependent DNA ligase N-terminal" evidence="9">
    <location>
        <begin position="26"/>
        <end position="423"/>
    </location>
</feature>
<dbReference type="EC" id="6.5.1.2" evidence="7"/>
<dbReference type="InterPro" id="IPR013840">
    <property type="entry name" value="DNAligase_N"/>
</dbReference>
<dbReference type="HAMAP" id="MF_01587">
    <property type="entry name" value="DNA_ligase_B"/>
    <property type="match status" value="1"/>
</dbReference>
<feature type="chain" id="PRO_5018290685" description="DNA ligase B" evidence="8">
    <location>
        <begin position="18"/>
        <end position="563"/>
    </location>
</feature>
<keyword evidence="8" id="KW-0732">Signal</keyword>
<dbReference type="GO" id="GO:0003911">
    <property type="term" value="F:DNA ligase (NAD+) activity"/>
    <property type="evidence" value="ECO:0007669"/>
    <property type="project" value="UniProtKB-UniRule"/>
</dbReference>
<dbReference type="AlphaFoldDB" id="A0A3N6UUA4"/>
<evidence type="ECO:0000256" key="4">
    <source>
        <dbReference type="ARBA" id="ARBA00023027"/>
    </source>
</evidence>